<proteinExistence type="predicted"/>
<name>A0ABY4M8C7_9ACTN</name>
<evidence type="ECO:0000313" key="1">
    <source>
        <dbReference type="EMBL" id="UQA92516.1"/>
    </source>
</evidence>
<reference evidence="1" key="1">
    <citation type="submission" date="2021-10" db="EMBL/GenBank/DDBJ databases">
        <title>Streptomyces nigrumlapis sp.nov.,an antimicrobial producing actinobacterium isolated from Black Gobi rocks.</title>
        <authorList>
            <person name="Wen Y."/>
            <person name="Zhang W."/>
            <person name="Liu X.G."/>
        </authorList>
    </citation>
    <scope>NUCLEOTIDE SEQUENCE</scope>
    <source>
        <strain evidence="1">ST13-2-2</strain>
    </source>
</reference>
<keyword evidence="2" id="KW-1185">Reference proteome</keyword>
<protein>
    <submittedName>
        <fullName evidence="1">Uncharacterized protein</fullName>
    </submittedName>
</protein>
<dbReference type="Proteomes" id="UP000830115">
    <property type="component" value="Chromosome"/>
</dbReference>
<evidence type="ECO:0000313" key="2">
    <source>
        <dbReference type="Proteomes" id="UP000830115"/>
    </source>
</evidence>
<dbReference type="EMBL" id="CP086322">
    <property type="protein sequence ID" value="UQA92516.1"/>
    <property type="molecule type" value="Genomic_DNA"/>
</dbReference>
<organism evidence="1 2">
    <name type="scientific">Streptomyces halobius</name>
    <dbReference type="NCBI Taxonomy" id="2879846"/>
    <lineage>
        <taxon>Bacteria</taxon>
        <taxon>Bacillati</taxon>
        <taxon>Actinomycetota</taxon>
        <taxon>Actinomycetes</taxon>
        <taxon>Kitasatosporales</taxon>
        <taxon>Streptomycetaceae</taxon>
        <taxon>Streptomyces</taxon>
    </lineage>
</organism>
<sequence length="141" mass="16194">MSEIDPLEAPALLLRMVPETAEHIAEMYEMPAAEAVRSEAAEYDTFALLDEAFTRPVVQPELRRASPDFELMSRCFEFVDLMVRSSTRALTGPVHFQVLEALLEEEMFLERTIPFMQERTRKETAQMLIGYGNPVPEELLR</sequence>
<gene>
    <name evidence="1" type="ORF">K9S39_12365</name>
</gene>
<dbReference type="RefSeq" id="WP_248863380.1">
    <property type="nucleotide sequence ID" value="NZ_CP086322.1"/>
</dbReference>
<accession>A0ABY4M8C7</accession>